<dbReference type="EMBL" id="WLYK01000005">
    <property type="protein sequence ID" value="MTD15055.1"/>
    <property type="molecule type" value="Genomic_DNA"/>
</dbReference>
<dbReference type="PANTHER" id="PTHR43669">
    <property type="entry name" value="5-KETO-D-GLUCONATE 5-REDUCTASE"/>
    <property type="match status" value="1"/>
</dbReference>
<dbReference type="InterPro" id="IPR036291">
    <property type="entry name" value="NAD(P)-bd_dom_sf"/>
</dbReference>
<name>A0A7K1FLN4_9ACTN</name>
<dbReference type="CDD" id="cd05233">
    <property type="entry name" value="SDR_c"/>
    <property type="match status" value="1"/>
</dbReference>
<dbReference type="Gene3D" id="3.40.50.720">
    <property type="entry name" value="NAD(P)-binding Rossmann-like Domain"/>
    <property type="match status" value="1"/>
</dbReference>
<comment type="similarity">
    <text evidence="1">Belongs to the short-chain dehydrogenases/reductases (SDR) family.</text>
</comment>
<evidence type="ECO:0000313" key="3">
    <source>
        <dbReference type="EMBL" id="MTD15055.1"/>
    </source>
</evidence>
<dbReference type="PANTHER" id="PTHR43669:SF3">
    <property type="entry name" value="ALCOHOL DEHYDROGENASE, PUTATIVE (AFU_ORTHOLOGUE AFUA_3G03445)-RELATED"/>
    <property type="match status" value="1"/>
</dbReference>
<dbReference type="GO" id="GO:0016491">
    <property type="term" value="F:oxidoreductase activity"/>
    <property type="evidence" value="ECO:0007669"/>
    <property type="project" value="UniProtKB-KW"/>
</dbReference>
<dbReference type="PRINTS" id="PR00081">
    <property type="entry name" value="GDHRDH"/>
</dbReference>
<evidence type="ECO:0000256" key="1">
    <source>
        <dbReference type="ARBA" id="ARBA00006484"/>
    </source>
</evidence>
<dbReference type="AlphaFoldDB" id="A0A7K1FLN4"/>
<protein>
    <submittedName>
        <fullName evidence="3">SDR family oxidoreductase</fullName>
    </submittedName>
</protein>
<comment type="caution">
    <text evidence="3">The sequence shown here is derived from an EMBL/GenBank/DDBJ whole genome shotgun (WGS) entry which is preliminary data.</text>
</comment>
<evidence type="ECO:0000313" key="4">
    <source>
        <dbReference type="Proteomes" id="UP000460221"/>
    </source>
</evidence>
<reference evidence="3 4" key="1">
    <citation type="submission" date="2019-11" db="EMBL/GenBank/DDBJ databases">
        <authorList>
            <person name="Jiang L.-Q."/>
        </authorList>
    </citation>
    <scope>NUCLEOTIDE SEQUENCE [LARGE SCALE GENOMIC DNA]</scope>
    <source>
        <strain evidence="3 4">YIM 132087</strain>
    </source>
</reference>
<gene>
    <name evidence="3" type="ORF">GIS00_14010</name>
</gene>
<proteinExistence type="inferred from homology"/>
<sequence>MLLQDKIAIVYGAGAVGRAIARRYVREGATVHLVNRSQPGLDKAVAEITADGGTVSTAELDATDEAAVAAYVDEVVAQHGRLDISFNVIGVDDVQGTPLAEMPIADIMKPIEKAVRTQLVTSQPAIKQMRTQHSGVILNFGGIGEPVKDYSIGGFQVALAATDALRRQLATELGVDGIRVNTVQTSGVVQSVVEGYGDSPEGQEIRKMLIDSTVLKHETSYEDVGDAATLAASDLTRTMTGAALNMTCGSTLDWR</sequence>
<dbReference type="InterPro" id="IPR002347">
    <property type="entry name" value="SDR_fam"/>
</dbReference>
<dbReference type="SUPFAM" id="SSF51735">
    <property type="entry name" value="NAD(P)-binding Rossmann-fold domains"/>
    <property type="match status" value="1"/>
</dbReference>
<dbReference type="Proteomes" id="UP000460221">
    <property type="component" value="Unassembled WGS sequence"/>
</dbReference>
<dbReference type="Pfam" id="PF13561">
    <property type="entry name" value="adh_short_C2"/>
    <property type="match status" value="1"/>
</dbReference>
<accession>A0A7K1FLN4</accession>
<dbReference type="RefSeq" id="WP_154769026.1">
    <property type="nucleotide sequence ID" value="NZ_WLYK01000005.1"/>
</dbReference>
<keyword evidence="2" id="KW-0560">Oxidoreductase</keyword>
<organism evidence="3 4">
    <name type="scientific">Nakamurella alba</name>
    <dbReference type="NCBI Taxonomy" id="2665158"/>
    <lineage>
        <taxon>Bacteria</taxon>
        <taxon>Bacillati</taxon>
        <taxon>Actinomycetota</taxon>
        <taxon>Actinomycetes</taxon>
        <taxon>Nakamurellales</taxon>
        <taxon>Nakamurellaceae</taxon>
        <taxon>Nakamurella</taxon>
    </lineage>
</organism>
<keyword evidence="4" id="KW-1185">Reference proteome</keyword>
<evidence type="ECO:0000256" key="2">
    <source>
        <dbReference type="ARBA" id="ARBA00023002"/>
    </source>
</evidence>